<sequence length="155" mass="17611">MTTELAEDLTIQQVARRTGLNESALRYYERIGLIEPVPRDQSSGHRRFPPDLVAAVESLACLRGTGMSVQDMRRYVDLMQRGPDAAAEQQRLFAEHERRLGEQIARLELRRRYVAAKARMWGARADGDTAAEQQIIPTVIELGDRLLEQEGAHER</sequence>
<evidence type="ECO:0000259" key="2">
    <source>
        <dbReference type="PROSITE" id="PS50937"/>
    </source>
</evidence>
<dbReference type="InterPro" id="IPR000551">
    <property type="entry name" value="MerR-type_HTH_dom"/>
</dbReference>
<reference evidence="3 4" key="1">
    <citation type="submission" date="2017-02" db="EMBL/GenBank/DDBJ databases">
        <title>The new phylogeny of genus Mycobacterium.</title>
        <authorList>
            <person name="Tortoli E."/>
            <person name="Trovato A."/>
            <person name="Cirillo D.M."/>
        </authorList>
    </citation>
    <scope>NUCLEOTIDE SEQUENCE [LARGE SCALE GENOMIC DNA]</scope>
    <source>
        <strain evidence="3 4">DSM 45578</strain>
    </source>
</reference>
<dbReference type="GO" id="GO:0003677">
    <property type="term" value="F:DNA binding"/>
    <property type="evidence" value="ECO:0007669"/>
    <property type="project" value="UniProtKB-KW"/>
</dbReference>
<proteinExistence type="predicted"/>
<evidence type="ECO:0000313" key="4">
    <source>
        <dbReference type="Proteomes" id="UP000192366"/>
    </source>
</evidence>
<organism evidence="3 4">
    <name type="scientific">Mycolicibacterium bacteremicum</name>
    <name type="common">Mycobacterium bacteremicum</name>
    <dbReference type="NCBI Taxonomy" id="564198"/>
    <lineage>
        <taxon>Bacteria</taxon>
        <taxon>Bacillati</taxon>
        <taxon>Actinomycetota</taxon>
        <taxon>Actinomycetes</taxon>
        <taxon>Mycobacteriales</taxon>
        <taxon>Mycobacteriaceae</taxon>
        <taxon>Mycolicibacterium</taxon>
    </lineage>
</organism>
<gene>
    <name evidence="3" type="ORF">BST17_17695</name>
</gene>
<dbReference type="InterPro" id="IPR009061">
    <property type="entry name" value="DNA-bd_dom_put_sf"/>
</dbReference>
<dbReference type="EMBL" id="MVHJ01000014">
    <property type="protein sequence ID" value="ORA03706.1"/>
    <property type="molecule type" value="Genomic_DNA"/>
</dbReference>
<dbReference type="SUPFAM" id="SSF46955">
    <property type="entry name" value="Putative DNA-binding domain"/>
    <property type="match status" value="1"/>
</dbReference>
<dbReference type="RefSeq" id="WP_083060195.1">
    <property type="nucleotide sequence ID" value="NZ_JACKVM010000014.1"/>
</dbReference>
<dbReference type="Gene3D" id="1.10.1660.10">
    <property type="match status" value="1"/>
</dbReference>
<dbReference type="GO" id="GO:0003700">
    <property type="term" value="F:DNA-binding transcription factor activity"/>
    <property type="evidence" value="ECO:0007669"/>
    <property type="project" value="InterPro"/>
</dbReference>
<accession>A0A1W9YUF2</accession>
<dbReference type="Proteomes" id="UP000192366">
    <property type="component" value="Unassembled WGS sequence"/>
</dbReference>
<comment type="caution">
    <text evidence="3">The sequence shown here is derived from an EMBL/GenBank/DDBJ whole genome shotgun (WGS) entry which is preliminary data.</text>
</comment>
<name>A0A1W9YUF2_MYCBA</name>
<dbReference type="PROSITE" id="PS50937">
    <property type="entry name" value="HTH_MERR_2"/>
    <property type="match status" value="1"/>
</dbReference>
<dbReference type="SMART" id="SM00422">
    <property type="entry name" value="HTH_MERR"/>
    <property type="match status" value="1"/>
</dbReference>
<keyword evidence="4" id="KW-1185">Reference proteome</keyword>
<evidence type="ECO:0000313" key="3">
    <source>
        <dbReference type="EMBL" id="ORA03706.1"/>
    </source>
</evidence>
<evidence type="ECO:0000256" key="1">
    <source>
        <dbReference type="ARBA" id="ARBA00023125"/>
    </source>
</evidence>
<dbReference type="CDD" id="cd01109">
    <property type="entry name" value="HTH_YyaN"/>
    <property type="match status" value="1"/>
</dbReference>
<dbReference type="OrthoDB" id="9802944at2"/>
<keyword evidence="1" id="KW-0238">DNA-binding</keyword>
<dbReference type="Pfam" id="PF13411">
    <property type="entry name" value="MerR_1"/>
    <property type="match status" value="1"/>
</dbReference>
<protein>
    <submittedName>
        <fullName evidence="3">MerR family transcriptional regulator</fullName>
    </submittedName>
</protein>
<dbReference type="PANTHER" id="PTHR30204:SF98">
    <property type="entry name" value="HTH-TYPE TRANSCRIPTIONAL REGULATOR ADHR"/>
    <property type="match status" value="1"/>
</dbReference>
<dbReference type="InterPro" id="IPR047057">
    <property type="entry name" value="MerR_fam"/>
</dbReference>
<dbReference type="PANTHER" id="PTHR30204">
    <property type="entry name" value="REDOX-CYCLING DRUG-SENSING TRANSCRIPTIONAL ACTIVATOR SOXR"/>
    <property type="match status" value="1"/>
</dbReference>
<dbReference type="STRING" id="564198.BST17_17695"/>
<feature type="domain" description="HTH merR-type" evidence="2">
    <location>
        <begin position="8"/>
        <end position="78"/>
    </location>
</feature>
<dbReference type="AlphaFoldDB" id="A0A1W9YUF2"/>